<name>A0A3A8JN65_9BACT</name>
<sequence length="104" mass="10838">MGMLMGISILGTLNPPTAHAEPPMTKAPSCIKRGWPATVTCGSTPCFVSSCGEGKCPYCFIKGMDDLAIKGWAVYTCASGDSVTGKALLFNTLPFNARLGPFCG</sequence>
<reference evidence="2" key="1">
    <citation type="submission" date="2018-09" db="EMBL/GenBank/DDBJ databases">
        <authorList>
            <person name="Livingstone P.G."/>
            <person name="Whitworth D.E."/>
        </authorList>
    </citation>
    <scope>NUCLEOTIDE SEQUENCE [LARGE SCALE GENOMIC DNA]</scope>
    <source>
        <strain evidence="2">CA054A</strain>
    </source>
</reference>
<dbReference type="EMBL" id="RAVZ01000004">
    <property type="protein sequence ID" value="RKG93744.1"/>
    <property type="molecule type" value="Genomic_DNA"/>
</dbReference>
<gene>
    <name evidence="1" type="ORF">D7V88_01130</name>
</gene>
<organism evidence="1 2">
    <name type="scientific">Corallococcus terminator</name>
    <dbReference type="NCBI Taxonomy" id="2316733"/>
    <lineage>
        <taxon>Bacteria</taxon>
        <taxon>Pseudomonadati</taxon>
        <taxon>Myxococcota</taxon>
        <taxon>Myxococcia</taxon>
        <taxon>Myxococcales</taxon>
        <taxon>Cystobacterineae</taxon>
        <taxon>Myxococcaceae</taxon>
        <taxon>Corallococcus</taxon>
    </lineage>
</organism>
<proteinExistence type="predicted"/>
<accession>A0A3A8JN65</accession>
<dbReference type="Proteomes" id="UP000268094">
    <property type="component" value="Unassembled WGS sequence"/>
</dbReference>
<evidence type="ECO:0000313" key="2">
    <source>
        <dbReference type="Proteomes" id="UP000268094"/>
    </source>
</evidence>
<protein>
    <submittedName>
        <fullName evidence="1">Uncharacterized protein</fullName>
    </submittedName>
</protein>
<dbReference type="AlphaFoldDB" id="A0A3A8JN65"/>
<evidence type="ECO:0000313" key="1">
    <source>
        <dbReference type="EMBL" id="RKG93744.1"/>
    </source>
</evidence>
<comment type="caution">
    <text evidence="1">The sequence shown here is derived from an EMBL/GenBank/DDBJ whole genome shotgun (WGS) entry which is preliminary data.</text>
</comment>
<keyword evidence="2" id="KW-1185">Reference proteome</keyword>